<dbReference type="InterPro" id="IPR054816">
    <property type="entry name" value="Lipoprotein_mollicutes-type_CS"/>
</dbReference>
<organism evidence="3 4">
    <name type="scientific">Mycoplasmopsis felis</name>
    <dbReference type="NCBI Taxonomy" id="33923"/>
    <lineage>
        <taxon>Bacteria</taxon>
        <taxon>Bacillati</taxon>
        <taxon>Mycoplasmatota</taxon>
        <taxon>Mycoplasmoidales</taxon>
        <taxon>Metamycoplasmataceae</taxon>
        <taxon>Mycoplasmopsis</taxon>
    </lineage>
</organism>
<dbReference type="SFLD" id="SFLDG01125">
    <property type="entry name" value="C1.1:_Acid_Phosphatase_Like"/>
    <property type="match status" value="1"/>
</dbReference>
<evidence type="ECO:0000256" key="1">
    <source>
        <dbReference type="ARBA" id="ARBA00022729"/>
    </source>
</evidence>
<dbReference type="AlphaFoldDB" id="A0A809RV51"/>
<keyword evidence="3" id="KW-0449">Lipoprotein</keyword>
<dbReference type="SUPFAM" id="SSF56784">
    <property type="entry name" value="HAD-like"/>
    <property type="match status" value="1"/>
</dbReference>
<dbReference type="InterPro" id="IPR005519">
    <property type="entry name" value="Acid_phosphat_B-like"/>
</dbReference>
<evidence type="ECO:0000256" key="2">
    <source>
        <dbReference type="SAM" id="SignalP"/>
    </source>
</evidence>
<keyword evidence="4" id="KW-1185">Reference proteome</keyword>
<dbReference type="InterPro" id="IPR036412">
    <property type="entry name" value="HAD-like_sf"/>
</dbReference>
<dbReference type="InterPro" id="IPR023214">
    <property type="entry name" value="HAD_sf"/>
</dbReference>
<dbReference type="SFLD" id="SFLDS00003">
    <property type="entry name" value="Haloacid_Dehalogenase"/>
    <property type="match status" value="1"/>
</dbReference>
<evidence type="ECO:0000313" key="4">
    <source>
        <dbReference type="Proteomes" id="UP000464317"/>
    </source>
</evidence>
<dbReference type="Gene3D" id="3.40.50.1000">
    <property type="entry name" value="HAD superfamily/HAD-like"/>
    <property type="match status" value="1"/>
</dbReference>
<reference evidence="3 4" key="1">
    <citation type="submission" date="2020-01" db="EMBL/GenBank/DDBJ databases">
        <title>Complete genome sequence of Mycoplasma felis strain Myco-2.</title>
        <authorList>
            <person name="Kinoshita Y."/>
            <person name="Niwa H."/>
            <person name="Uchida-Fujii E."/>
            <person name="Nukada T."/>
        </authorList>
    </citation>
    <scope>NUCLEOTIDE SEQUENCE [LARGE SCALE GENOMIC DNA]</scope>
    <source>
        <strain evidence="3 4">Myco-2</strain>
    </source>
</reference>
<accession>A0A809RV51</accession>
<gene>
    <name evidence="3" type="primary">hel</name>
    <name evidence="3" type="ORF">JPM2_2130</name>
</gene>
<sequence length="384" mass="43498">MKLKKLLLSLTTIVSIIPVATAVSCKDETKPEQPTTPQKETLDKNQVILDSVRYLANIWNTVSAEKDAMSYTLYNSAKKQFDTLVKGQPEVFETDKVKVEANGNVTISNTTEGKAIPVVFMDIDETVLNNYSFQNWLVKNHKYFNSSIWNEFVQDKQARKIAGALEFIDYVWKNGGVVMYNSNREQENQLVPTRDNLVSEGLNANYLADWTFWMQGVDLDNAKPWTTIKKDSSNKRVKSEKEDRMNLVNSKKWDLTTEGKTFGNSVALKTVMRVGDNFDDFNDVSSAHKINKERNKTLNDIKQLFGNFDTSVKGVKYTKNADGSVTKENETWAESYVLIGGNASYGGWESGLAKGFYGLSTEDKIKAMDKEIEEFIWKPSKPQS</sequence>
<dbReference type="RefSeq" id="WP_161553024.1">
    <property type="nucleotide sequence ID" value="NZ_AP022325.1"/>
</dbReference>
<keyword evidence="1 2" id="KW-0732">Signal</keyword>
<dbReference type="KEGG" id="mfel:JPM2_2130"/>
<evidence type="ECO:0000313" key="3">
    <source>
        <dbReference type="EMBL" id="BBU47520.1"/>
    </source>
</evidence>
<dbReference type="Pfam" id="PF03767">
    <property type="entry name" value="Acid_phosphat_B"/>
    <property type="match status" value="1"/>
</dbReference>
<feature type="chain" id="PRO_5032626796" evidence="2">
    <location>
        <begin position="23"/>
        <end position="384"/>
    </location>
</feature>
<protein>
    <submittedName>
        <fullName evidence="3">Lipoprotein E</fullName>
    </submittedName>
</protein>
<name>A0A809RV51_9BACT</name>
<dbReference type="InterPro" id="IPR006423">
    <property type="entry name" value="Lipo_e_P4"/>
</dbReference>
<dbReference type="NCBIfam" id="NF045726">
    <property type="entry name" value="XXplasma_LP"/>
    <property type="match status" value="1"/>
</dbReference>
<dbReference type="EMBL" id="AP022325">
    <property type="protein sequence ID" value="BBU47520.1"/>
    <property type="molecule type" value="Genomic_DNA"/>
</dbReference>
<proteinExistence type="predicted"/>
<dbReference type="PROSITE" id="PS51257">
    <property type="entry name" value="PROKAR_LIPOPROTEIN"/>
    <property type="match status" value="1"/>
</dbReference>
<dbReference type="Proteomes" id="UP000464317">
    <property type="component" value="Chromosome"/>
</dbReference>
<feature type="signal peptide" evidence="2">
    <location>
        <begin position="1"/>
        <end position="22"/>
    </location>
</feature>
<dbReference type="GO" id="GO:0009279">
    <property type="term" value="C:cell outer membrane"/>
    <property type="evidence" value="ECO:0007669"/>
    <property type="project" value="InterPro"/>
</dbReference>